<dbReference type="Proteomes" id="UP001069802">
    <property type="component" value="Unassembled WGS sequence"/>
</dbReference>
<accession>A0ABT4LLM7</accession>
<dbReference type="EMBL" id="JAPWGY010000005">
    <property type="protein sequence ID" value="MCZ4281991.1"/>
    <property type="molecule type" value="Genomic_DNA"/>
</dbReference>
<evidence type="ECO:0000313" key="2">
    <source>
        <dbReference type="Proteomes" id="UP001069802"/>
    </source>
</evidence>
<sequence>MSFIDSIRKVRRNSDEVKVGGSYRYIGPHRVIETAKVLKVQVDTFGIPHVHFSISVDGDHLTGFEDYRTLGISSFSERYRQAV</sequence>
<proteinExistence type="predicted"/>
<protein>
    <submittedName>
        <fullName evidence="1">Uncharacterized protein</fullName>
    </submittedName>
</protein>
<name>A0ABT4LLM7_9PROT</name>
<dbReference type="RefSeq" id="WP_269424150.1">
    <property type="nucleotide sequence ID" value="NZ_JAPWGY010000005.1"/>
</dbReference>
<reference evidence="1" key="1">
    <citation type="submission" date="2022-12" db="EMBL/GenBank/DDBJ databases">
        <title>Bacterial isolates from different developmental stages of Nematostella vectensis.</title>
        <authorList>
            <person name="Fraune S."/>
        </authorList>
    </citation>
    <scope>NUCLEOTIDE SEQUENCE</scope>
    <source>
        <strain evidence="1">G21630-S1</strain>
    </source>
</reference>
<organism evidence="1 2">
    <name type="scientific">Kiloniella laminariae</name>
    <dbReference type="NCBI Taxonomy" id="454162"/>
    <lineage>
        <taxon>Bacteria</taxon>
        <taxon>Pseudomonadati</taxon>
        <taxon>Pseudomonadota</taxon>
        <taxon>Alphaproteobacteria</taxon>
        <taxon>Rhodospirillales</taxon>
        <taxon>Kiloniellaceae</taxon>
        <taxon>Kiloniella</taxon>
    </lineage>
</organism>
<evidence type="ECO:0000313" key="1">
    <source>
        <dbReference type="EMBL" id="MCZ4281991.1"/>
    </source>
</evidence>
<gene>
    <name evidence="1" type="ORF">O4H49_14465</name>
</gene>
<keyword evidence="2" id="KW-1185">Reference proteome</keyword>
<comment type="caution">
    <text evidence="1">The sequence shown here is derived from an EMBL/GenBank/DDBJ whole genome shotgun (WGS) entry which is preliminary data.</text>
</comment>